<evidence type="ECO:0000256" key="3">
    <source>
        <dbReference type="ARBA" id="ARBA00022833"/>
    </source>
</evidence>
<organism evidence="5 6">
    <name type="scientific">Chilo suppressalis</name>
    <name type="common">Asiatic rice borer moth</name>
    <dbReference type="NCBI Taxonomy" id="168631"/>
    <lineage>
        <taxon>Eukaryota</taxon>
        <taxon>Metazoa</taxon>
        <taxon>Ecdysozoa</taxon>
        <taxon>Arthropoda</taxon>
        <taxon>Hexapoda</taxon>
        <taxon>Insecta</taxon>
        <taxon>Pterygota</taxon>
        <taxon>Neoptera</taxon>
        <taxon>Endopterygota</taxon>
        <taxon>Lepidoptera</taxon>
        <taxon>Glossata</taxon>
        <taxon>Ditrysia</taxon>
        <taxon>Pyraloidea</taxon>
        <taxon>Crambidae</taxon>
        <taxon>Crambinae</taxon>
        <taxon>Chilo</taxon>
    </lineage>
</organism>
<keyword evidence="3" id="KW-0862">Zinc</keyword>
<dbReference type="InterPro" id="IPR052887">
    <property type="entry name" value="FLYWCH-type_ZF"/>
</dbReference>
<proteinExistence type="predicted"/>
<feature type="domain" description="FLYWCH-type" evidence="4">
    <location>
        <begin position="97"/>
        <end position="159"/>
    </location>
</feature>
<dbReference type="InterPro" id="IPR007588">
    <property type="entry name" value="Znf_FLYWCH"/>
</dbReference>
<dbReference type="Proteomes" id="UP001153292">
    <property type="component" value="Chromosome 13"/>
</dbReference>
<dbReference type="EMBL" id="OU963906">
    <property type="protein sequence ID" value="CAH0399079.1"/>
    <property type="molecule type" value="Genomic_DNA"/>
</dbReference>
<dbReference type="PANTHER" id="PTHR37975:SF3">
    <property type="entry name" value="FLYWCH TRANSCRIPTION FACTOR 3"/>
    <property type="match status" value="1"/>
</dbReference>
<feature type="domain" description="FLYWCH-type" evidence="4">
    <location>
        <begin position="19"/>
        <end position="83"/>
    </location>
</feature>
<keyword evidence="6" id="KW-1185">Reference proteome</keyword>
<gene>
    <name evidence="5" type="ORF">CHILSU_LOCUS2210</name>
</gene>
<dbReference type="Pfam" id="PF04500">
    <property type="entry name" value="FLYWCH"/>
    <property type="match status" value="3"/>
</dbReference>
<accession>A0ABN8AT65</accession>
<protein>
    <recommendedName>
        <fullName evidence="4">FLYWCH-type domain-containing protein</fullName>
    </recommendedName>
</protein>
<keyword evidence="2" id="KW-0863">Zinc-finger</keyword>
<feature type="domain" description="FLYWCH-type" evidence="4">
    <location>
        <begin position="171"/>
        <end position="226"/>
    </location>
</feature>
<evidence type="ECO:0000256" key="1">
    <source>
        <dbReference type="ARBA" id="ARBA00022723"/>
    </source>
</evidence>
<reference evidence="5" key="1">
    <citation type="submission" date="2021-12" db="EMBL/GenBank/DDBJ databases">
        <authorList>
            <person name="King R."/>
        </authorList>
    </citation>
    <scope>NUCLEOTIDE SEQUENCE</scope>
</reference>
<name>A0ABN8AT65_CHISP</name>
<sequence>MQLDIIVTMKLYISEVQWIRNTAGKTLALVNGYTYYCNTGKSSRSKKVFWRCTKGGSCQARFFVSQDEHQEQIITMSAKDHDHAPPNYIIRNEMQWIRNSAGKMLALVNGYTYYCNTRKSCNRKKDYWRCTRGGSCKAHFFVSLDPDQIITMSANDHDHAPPNYIIRNGHRNGKPAVIVNGFTYYCNKQGHKTDIWRCTNGSNCRARFTMSKTDWRIIRGRLEHDHKPPNFVVQDGVYFKI</sequence>
<keyword evidence="1" id="KW-0479">Metal-binding</keyword>
<evidence type="ECO:0000313" key="5">
    <source>
        <dbReference type="EMBL" id="CAH0399079.1"/>
    </source>
</evidence>
<evidence type="ECO:0000259" key="4">
    <source>
        <dbReference type="Pfam" id="PF04500"/>
    </source>
</evidence>
<evidence type="ECO:0000313" key="6">
    <source>
        <dbReference type="Proteomes" id="UP001153292"/>
    </source>
</evidence>
<evidence type="ECO:0000256" key="2">
    <source>
        <dbReference type="ARBA" id="ARBA00022771"/>
    </source>
</evidence>
<dbReference type="PANTHER" id="PTHR37975">
    <property type="entry name" value="FLYWCH ZINC FINGER TRANSCRIPTION FACTOR HOMOLOG"/>
    <property type="match status" value="1"/>
</dbReference>
<dbReference type="Gene3D" id="2.20.25.240">
    <property type="match status" value="3"/>
</dbReference>